<protein>
    <submittedName>
        <fullName evidence="1">Uncharacterized protein</fullName>
    </submittedName>
</protein>
<sequence length="156" mass="18654">MKLDTQVIPKRDSFKYLGFVIQENEEINKNVTHRIRARLMKCRLASGILCDKNVPPRVKRKFYKVVVRPTMLYGVECWPVKIFHVLKMEAVEMGILKYMCEHTRKDKIRNEVTRDKVGVALMEDKLWKSRLRWFGHVKRRDTDASVRRYERLIMAS</sequence>
<dbReference type="PANTHER" id="PTHR46238:SF8">
    <property type="entry name" value="ENDONUCLEASE_EXONUCLEASE_PHOSPHATASE DOMAIN-CONTAINING PROTEIN"/>
    <property type="match status" value="1"/>
</dbReference>
<dbReference type="STRING" id="4097.A0A1S3XRT5"/>
<gene>
    <name evidence="1" type="primary">LOC107768062</name>
</gene>
<name>A0A1S3XRT5_TOBAC</name>
<evidence type="ECO:0000313" key="1">
    <source>
        <dbReference type="RefSeq" id="XP_016442661.1"/>
    </source>
</evidence>
<accession>A0A1S3XRT5</accession>
<organism evidence="1">
    <name type="scientific">Nicotiana tabacum</name>
    <name type="common">Common tobacco</name>
    <dbReference type="NCBI Taxonomy" id="4097"/>
    <lineage>
        <taxon>Eukaryota</taxon>
        <taxon>Viridiplantae</taxon>
        <taxon>Streptophyta</taxon>
        <taxon>Embryophyta</taxon>
        <taxon>Tracheophyta</taxon>
        <taxon>Spermatophyta</taxon>
        <taxon>Magnoliopsida</taxon>
        <taxon>eudicotyledons</taxon>
        <taxon>Gunneridae</taxon>
        <taxon>Pentapetalae</taxon>
        <taxon>asterids</taxon>
        <taxon>lamiids</taxon>
        <taxon>Solanales</taxon>
        <taxon>Solanaceae</taxon>
        <taxon>Nicotianoideae</taxon>
        <taxon>Nicotianeae</taxon>
        <taxon>Nicotiana</taxon>
    </lineage>
</organism>
<reference evidence="1" key="1">
    <citation type="submission" date="2025-08" db="UniProtKB">
        <authorList>
            <consortium name="RefSeq"/>
        </authorList>
    </citation>
    <scope>IDENTIFICATION</scope>
</reference>
<dbReference type="KEGG" id="nta:107768062"/>
<dbReference type="AlphaFoldDB" id="A0A1S3XRT5"/>
<dbReference type="OrthoDB" id="1293503at2759"/>
<dbReference type="RefSeq" id="XP_016442661.1">
    <property type="nucleotide sequence ID" value="XM_016587175.1"/>
</dbReference>
<dbReference type="PaxDb" id="4097-A0A1S3XRT5"/>
<proteinExistence type="predicted"/>
<dbReference type="PANTHER" id="PTHR46238">
    <property type="entry name" value="REVERSE TRANSCRIPTASE DOMAIN-CONTAINING PROTEIN"/>
    <property type="match status" value="1"/>
</dbReference>